<dbReference type="Gramene" id="TraesCS5A02G388500.1">
    <property type="protein sequence ID" value="TraesCS5A02G388500.1"/>
    <property type="gene ID" value="TraesCS5A02G388500"/>
</dbReference>
<evidence type="ECO:0008006" key="8">
    <source>
        <dbReference type="Google" id="ProtNLM"/>
    </source>
</evidence>
<dbReference type="InterPro" id="IPR001764">
    <property type="entry name" value="Glyco_hydro_3_N"/>
</dbReference>
<dbReference type="AlphaFoldDB" id="A0A3B6KLY1"/>
<dbReference type="FunFam" id="3.20.20.300:FF:000003">
    <property type="entry name" value="Beta-D-glucan exohydrolase isoenzyme ExoI"/>
    <property type="match status" value="1"/>
</dbReference>
<dbReference type="InterPro" id="IPR051915">
    <property type="entry name" value="Cellulose_Degrad_GH3"/>
</dbReference>
<reference evidence="6" key="1">
    <citation type="submission" date="2018-08" db="EMBL/GenBank/DDBJ databases">
        <authorList>
            <person name="Rossello M."/>
        </authorList>
    </citation>
    <scope>NUCLEOTIDE SEQUENCE [LARGE SCALE GENOMIC DNA]</scope>
    <source>
        <strain evidence="6">cv. Chinese Spring</strain>
    </source>
</reference>
<keyword evidence="1" id="KW-0378">Hydrolase</keyword>
<dbReference type="Gramene" id="TraesCS5A03G0930500.1">
    <property type="protein sequence ID" value="TraesCS5A03G0930500.1.CDS"/>
    <property type="gene ID" value="TraesCS5A03G0930500"/>
</dbReference>
<dbReference type="Pfam" id="PF01915">
    <property type="entry name" value="Glyco_hydro_3_C"/>
    <property type="match status" value="1"/>
</dbReference>
<feature type="signal peptide" evidence="3">
    <location>
        <begin position="1"/>
        <end position="35"/>
    </location>
</feature>
<sequence>MLAHPSHHSHAAKMGSLHKATFVLLMLCLSALGRAEYLKYKDPNQPVGARIKDLLGRMTLAEKIGQMTQIERVNATAEVLSKYFIGSVLSSGGSPPFPRASAEDWASMVDEMQRAALSTRLGIPMIYGIDAVHGHNNVYKATIFPHNVGLGATRDPMLVKRIGEATALEVRATGIPYVFAPCIAVCRDPRWGRCYESYSEDPNIVRSMTTIISGLQGDVPSGSEGRPYVGGSKKVAACAKHYVGDGGTFMGINEGNTIIDNHGMMTIHMPAYYNSIIRGVSTIMVSFNSWNGKKMHANHYLITDFLKNKLKFRGFVISDWQGIDKITTPPHLNYSYSIEAGIGAGIDMIMVPFGYTEFIDDLTSQVEKNIIPMSRIDDAVYRILRVKFTMGLFENPYADRSLVGELGKQEHRELAREAVRKSLVLLKNGKHASTPLLPLPKKAGKILVAGSHADNLGNQCGGWTIEWQGDTGNNKTVGTTILSAIKSTVDPSTRVVFSVNPDSTVVENGKYDYAIVVVGEAPYAETFGDNLNLTIPAPGPSLVQTVCKKINCVVVLISGRPLVVEPYIGATDALVAAWLPGTEGQGVADVLFGNYGFSGKLARTWFKSVDQLPMNVGDKHYDPLFPFGFGLTTEAKK</sequence>
<dbReference type="PANTHER" id="PTHR30620">
    <property type="entry name" value="PERIPLASMIC BETA-GLUCOSIDASE-RELATED"/>
    <property type="match status" value="1"/>
</dbReference>
<evidence type="ECO:0000256" key="2">
    <source>
        <dbReference type="ARBA" id="ARBA00023295"/>
    </source>
</evidence>
<dbReference type="Proteomes" id="UP000019116">
    <property type="component" value="Chromosome 5A"/>
</dbReference>
<dbReference type="FunFam" id="3.40.50.1700:FF:000002">
    <property type="entry name" value="Glycosyl hydrolase family protein"/>
    <property type="match status" value="1"/>
</dbReference>
<dbReference type="InterPro" id="IPR036962">
    <property type="entry name" value="Glyco_hydro_3_N_sf"/>
</dbReference>
<evidence type="ECO:0000259" key="4">
    <source>
        <dbReference type="Pfam" id="PF00933"/>
    </source>
</evidence>
<dbReference type="InterPro" id="IPR002772">
    <property type="entry name" value="Glyco_hydro_3_C"/>
</dbReference>
<dbReference type="Gramene" id="TraesROB_scaffold_036799_01G000200.1">
    <property type="protein sequence ID" value="TraesROB_scaffold_036799_01G000200.1"/>
    <property type="gene ID" value="TraesROB_scaffold_036799_01G000200"/>
</dbReference>
<evidence type="ECO:0000256" key="1">
    <source>
        <dbReference type="ARBA" id="ARBA00022801"/>
    </source>
</evidence>
<feature type="domain" description="Glycoside hydrolase family 3 C-terminal" evidence="5">
    <location>
        <begin position="423"/>
        <end position="632"/>
    </location>
</feature>
<dbReference type="Gramene" id="TraesCLE_scaffold_055564_01G000200.1">
    <property type="protein sequence ID" value="TraesCLE_scaffold_055564_01G000200.1"/>
    <property type="gene ID" value="TraesCLE_scaffold_055564_01G000200"/>
</dbReference>
<proteinExistence type="predicted"/>
<evidence type="ECO:0000313" key="6">
    <source>
        <dbReference type="EnsemblPlants" id="TraesCS5A02G388500.1"/>
    </source>
</evidence>
<reference evidence="6" key="2">
    <citation type="submission" date="2018-10" db="UniProtKB">
        <authorList>
            <consortium name="EnsemblPlants"/>
        </authorList>
    </citation>
    <scope>IDENTIFICATION</scope>
</reference>
<dbReference type="GO" id="GO:0008422">
    <property type="term" value="F:beta-glucosidase activity"/>
    <property type="evidence" value="ECO:0000318"/>
    <property type="project" value="GO_Central"/>
</dbReference>
<dbReference type="OrthoDB" id="47059at2759"/>
<dbReference type="PANTHER" id="PTHR30620:SF120">
    <property type="entry name" value="GLYCOSYL HYDROLASE FAMILY 3 N TERMINAL DOMAIN CONTAINING PROTEIN, EXPRESSED"/>
    <property type="match status" value="1"/>
</dbReference>
<evidence type="ECO:0000256" key="3">
    <source>
        <dbReference type="SAM" id="SignalP"/>
    </source>
</evidence>
<dbReference type="GO" id="GO:0009251">
    <property type="term" value="P:glucan catabolic process"/>
    <property type="evidence" value="ECO:0000318"/>
    <property type="project" value="GO_Central"/>
</dbReference>
<feature type="chain" id="PRO_5043176639" description="Beta-glucosidase" evidence="3">
    <location>
        <begin position="36"/>
        <end position="637"/>
    </location>
</feature>
<protein>
    <recommendedName>
        <fullName evidence="8">Beta-glucosidase</fullName>
    </recommendedName>
</protein>
<dbReference type="SUPFAM" id="SSF51445">
    <property type="entry name" value="(Trans)glycosidases"/>
    <property type="match status" value="1"/>
</dbReference>
<keyword evidence="3" id="KW-0732">Signal</keyword>
<evidence type="ECO:0000313" key="7">
    <source>
        <dbReference type="Proteomes" id="UP000019116"/>
    </source>
</evidence>
<dbReference type="Pfam" id="PF00933">
    <property type="entry name" value="Glyco_hydro_3"/>
    <property type="match status" value="1"/>
</dbReference>
<evidence type="ECO:0000259" key="5">
    <source>
        <dbReference type="Pfam" id="PF01915"/>
    </source>
</evidence>
<keyword evidence="2" id="KW-0326">Glycosidase</keyword>
<dbReference type="SUPFAM" id="SSF52279">
    <property type="entry name" value="Beta-D-glucan exohydrolase, C-terminal domain"/>
    <property type="match status" value="1"/>
</dbReference>
<dbReference type="InterPro" id="IPR017853">
    <property type="entry name" value="GH"/>
</dbReference>
<organism evidence="6">
    <name type="scientific">Triticum aestivum</name>
    <name type="common">Wheat</name>
    <dbReference type="NCBI Taxonomy" id="4565"/>
    <lineage>
        <taxon>Eukaryota</taxon>
        <taxon>Viridiplantae</taxon>
        <taxon>Streptophyta</taxon>
        <taxon>Embryophyta</taxon>
        <taxon>Tracheophyta</taxon>
        <taxon>Spermatophyta</taxon>
        <taxon>Magnoliopsida</taxon>
        <taxon>Liliopsida</taxon>
        <taxon>Poales</taxon>
        <taxon>Poaceae</taxon>
        <taxon>BOP clade</taxon>
        <taxon>Pooideae</taxon>
        <taxon>Triticodae</taxon>
        <taxon>Triticeae</taxon>
        <taxon>Triticinae</taxon>
        <taxon>Triticum</taxon>
    </lineage>
</organism>
<dbReference type="STRING" id="4565.A0A3B6KLY1"/>
<name>A0A3B6KLY1_WHEAT</name>
<dbReference type="Gene3D" id="3.20.20.300">
    <property type="entry name" value="Glycoside hydrolase, family 3, N-terminal domain"/>
    <property type="match status" value="1"/>
</dbReference>
<dbReference type="OMA" id="HGNAMVM"/>
<dbReference type="EnsemblPlants" id="TraesCS5A02G388500.1">
    <property type="protein sequence ID" value="TraesCS5A02G388500.1"/>
    <property type="gene ID" value="TraesCS5A02G388500"/>
</dbReference>
<keyword evidence="7" id="KW-1185">Reference proteome</keyword>
<dbReference type="Gene3D" id="3.40.50.1700">
    <property type="entry name" value="Glycoside hydrolase family 3 C-terminal domain"/>
    <property type="match status" value="1"/>
</dbReference>
<feature type="domain" description="Glycoside hydrolase family 3 N-terminal" evidence="4">
    <location>
        <begin position="59"/>
        <end position="386"/>
    </location>
</feature>
<dbReference type="Gramene" id="TraesWEE_scaffold_038588_01G000300.1">
    <property type="protein sequence ID" value="TraesWEE_scaffold_038588_01G000300.1"/>
    <property type="gene ID" value="TraesWEE_scaffold_038588_01G000300"/>
</dbReference>
<accession>A0A3B6KLY1</accession>
<dbReference type="InterPro" id="IPR036881">
    <property type="entry name" value="Glyco_hydro_3_C_sf"/>
</dbReference>
<dbReference type="SMR" id="A0A3B6KLY1"/>
<dbReference type="PRINTS" id="PR00133">
    <property type="entry name" value="GLHYDRLASE3"/>
</dbReference>